<gene>
    <name evidence="2" type="ORF">P5673_019004</name>
</gene>
<feature type="non-terminal residue" evidence="2">
    <location>
        <position position="289"/>
    </location>
</feature>
<name>A0AAD9QCR4_ACRCE</name>
<dbReference type="EMBL" id="JARQWQ010000043">
    <property type="protein sequence ID" value="KAK2558789.1"/>
    <property type="molecule type" value="Genomic_DNA"/>
</dbReference>
<dbReference type="GO" id="GO:0003824">
    <property type="term" value="F:catalytic activity"/>
    <property type="evidence" value="ECO:0007669"/>
    <property type="project" value="InterPro"/>
</dbReference>
<dbReference type="AlphaFoldDB" id="A0AAD9QCR4"/>
<evidence type="ECO:0000313" key="3">
    <source>
        <dbReference type="Proteomes" id="UP001249851"/>
    </source>
</evidence>
<comment type="caution">
    <text evidence="2">The sequence shown here is derived from an EMBL/GenBank/DDBJ whole genome shotgun (WGS) entry which is preliminary data.</text>
</comment>
<evidence type="ECO:0000259" key="1">
    <source>
        <dbReference type="Pfam" id="PF13966"/>
    </source>
</evidence>
<dbReference type="InterPro" id="IPR026960">
    <property type="entry name" value="RVT-Znf"/>
</dbReference>
<dbReference type="Gene3D" id="3.60.10.10">
    <property type="entry name" value="Endonuclease/exonuclease/phosphatase"/>
    <property type="match status" value="1"/>
</dbReference>
<feature type="domain" description="Reverse transcriptase zinc-binding" evidence="1">
    <location>
        <begin position="129"/>
        <end position="198"/>
    </location>
</feature>
<evidence type="ECO:0000313" key="2">
    <source>
        <dbReference type="EMBL" id="KAK2558789.1"/>
    </source>
</evidence>
<organism evidence="2 3">
    <name type="scientific">Acropora cervicornis</name>
    <name type="common">Staghorn coral</name>
    <dbReference type="NCBI Taxonomy" id="6130"/>
    <lineage>
        <taxon>Eukaryota</taxon>
        <taxon>Metazoa</taxon>
        <taxon>Cnidaria</taxon>
        <taxon>Anthozoa</taxon>
        <taxon>Hexacorallia</taxon>
        <taxon>Scleractinia</taxon>
        <taxon>Astrocoeniina</taxon>
        <taxon>Acroporidae</taxon>
        <taxon>Acropora</taxon>
    </lineage>
</organism>
<sequence>MVILVSLNAQGLRSSDRREVAFQFFNRKKFDIICLQETHWTSDLEMIIKRQWKGDIYFAHGTANARGVSVLIHPRLHHTVKQVQSDIEGRIVNIRLDIDDHMSNILLDTSIVPPALEFWRQTLQPQPSSNSAFWANVYPPLASNRLGDLNWKVAHRVLPTALSLYRIGVYATPRCHRCGQIENIEHVLTGCAATNPLWNQVQSYVDKITNSCLRITNHIKLLGWIPSNQKHMPQKVIDLVNWVLCVARFAIHKSAVNFRTRNETTPMVSIFRAFVKCHLNFQFNLHMMR</sequence>
<proteinExistence type="predicted"/>
<protein>
    <recommendedName>
        <fullName evidence="1">Reverse transcriptase zinc-binding domain-containing protein</fullName>
    </recommendedName>
</protein>
<keyword evidence="3" id="KW-1185">Reference proteome</keyword>
<dbReference type="SUPFAM" id="SSF56219">
    <property type="entry name" value="DNase I-like"/>
    <property type="match status" value="1"/>
</dbReference>
<dbReference type="InterPro" id="IPR036691">
    <property type="entry name" value="Endo/exonu/phosph_ase_sf"/>
</dbReference>
<reference evidence="2" key="1">
    <citation type="journal article" date="2023" name="G3 (Bethesda)">
        <title>Whole genome assembly and annotation of the endangered Caribbean coral Acropora cervicornis.</title>
        <authorList>
            <person name="Selwyn J.D."/>
            <person name="Vollmer S.V."/>
        </authorList>
    </citation>
    <scope>NUCLEOTIDE SEQUENCE</scope>
    <source>
        <strain evidence="2">K2</strain>
    </source>
</reference>
<accession>A0AAD9QCR4</accession>
<dbReference type="Proteomes" id="UP001249851">
    <property type="component" value="Unassembled WGS sequence"/>
</dbReference>
<dbReference type="Pfam" id="PF13966">
    <property type="entry name" value="zf-RVT"/>
    <property type="match status" value="1"/>
</dbReference>
<reference evidence="2" key="2">
    <citation type="journal article" date="2023" name="Science">
        <title>Genomic signatures of disease resistance in endangered staghorn corals.</title>
        <authorList>
            <person name="Vollmer S.V."/>
            <person name="Selwyn J.D."/>
            <person name="Despard B.A."/>
            <person name="Roesel C.L."/>
        </authorList>
    </citation>
    <scope>NUCLEOTIDE SEQUENCE</scope>
    <source>
        <strain evidence="2">K2</strain>
    </source>
</reference>